<dbReference type="AlphaFoldDB" id="A0A811MU15"/>
<dbReference type="GO" id="GO:0016042">
    <property type="term" value="P:lipid catabolic process"/>
    <property type="evidence" value="ECO:0007669"/>
    <property type="project" value="UniProtKB-KW"/>
</dbReference>
<feature type="domain" description="PI-PLC Y-box" evidence="4">
    <location>
        <begin position="356"/>
        <end position="442"/>
    </location>
</feature>
<dbReference type="Proteomes" id="UP000604825">
    <property type="component" value="Unassembled WGS sequence"/>
</dbReference>
<dbReference type="PROSITE" id="PS50007">
    <property type="entry name" value="PIPLC_X_DOMAIN"/>
    <property type="match status" value="1"/>
</dbReference>
<dbReference type="OrthoDB" id="269822at2759"/>
<dbReference type="InterPro" id="IPR017946">
    <property type="entry name" value="PLC-like_Pdiesterase_TIM-brl"/>
</dbReference>
<dbReference type="Pfam" id="PF00387">
    <property type="entry name" value="PI-PLC-Y"/>
    <property type="match status" value="1"/>
</dbReference>
<dbReference type="SUPFAM" id="SSF49562">
    <property type="entry name" value="C2 domain (Calcium/lipid-binding domain, CaLB)"/>
    <property type="match status" value="1"/>
</dbReference>
<feature type="compositionally biased region" description="Pro residues" evidence="3">
    <location>
        <begin position="12"/>
        <end position="21"/>
    </location>
</feature>
<dbReference type="EMBL" id="CAJGYO010000002">
    <property type="protein sequence ID" value="CAD6210735.1"/>
    <property type="molecule type" value="Genomic_DNA"/>
</dbReference>
<reference evidence="5" key="1">
    <citation type="submission" date="2020-10" db="EMBL/GenBank/DDBJ databases">
        <authorList>
            <person name="Han B."/>
            <person name="Lu T."/>
            <person name="Zhao Q."/>
            <person name="Huang X."/>
            <person name="Zhao Y."/>
        </authorList>
    </citation>
    <scope>NUCLEOTIDE SEQUENCE</scope>
</reference>
<dbReference type="PANTHER" id="PTHR10336">
    <property type="entry name" value="PHOSPHOINOSITIDE-SPECIFIC PHOSPHOLIPASE C FAMILY PROTEIN"/>
    <property type="match status" value="1"/>
</dbReference>
<evidence type="ECO:0000259" key="4">
    <source>
        <dbReference type="PROSITE" id="PS50008"/>
    </source>
</evidence>
<dbReference type="GO" id="GO:0051209">
    <property type="term" value="P:release of sequestered calcium ion into cytosol"/>
    <property type="evidence" value="ECO:0007669"/>
    <property type="project" value="TreeGrafter"/>
</dbReference>
<proteinExistence type="predicted"/>
<dbReference type="InterPro" id="IPR035892">
    <property type="entry name" value="C2_domain_sf"/>
</dbReference>
<dbReference type="Pfam" id="PF00388">
    <property type="entry name" value="PI-PLC-X"/>
    <property type="match status" value="1"/>
</dbReference>
<keyword evidence="2" id="KW-0443">Lipid metabolism</keyword>
<sequence length="568" mass="63640">MPKRDKAASPRASPPHTPPPGTDSEAEEADQAGASAAEMGTYKCCIFFTRRFALADTTTPEDVRALFSRYAGGSPYMLVDDLRRYLAAWGGADGEVPEQIIDRILQDRSRTPRFGRPALTVDDFLHFLFSEDLNPPLRCSKVHQDMNAPLSHYFIYTGHNSYLTGNQLSSDCSDVPIIKALQIGVRVIELDIWPNSSKDDIDVLHGRTLTAPVSLIKCLRSIKEYAFVASPYPVIITLEDHLTPDLQAKVAKMVLEVFGDILYYPESKHLQEFPSLEALKGRVMLSTKPPKVYLEAKGDTTKEREIETQGADGDDEKKTKHVAAEYKHLITIKAGKPKGPLVDALKNDPDKVRRLSLSEQELAKVAARHGPNIVSFTHRNMLRIYPKGTRFNSSNYNPFLFWVHGAQMVAFNMQGHGRALWLMHGFYKANGCCGYVKKPDFLMQTCPDGKMFDPKADLPVKATLKVKVYMGEGWQRDFKQTHFDTYSPPDFYVNVGIAGVPLDSVMRKTKAVEDSWVPVHEQDVSEDDFGGQTALPVELRPGIRAVPLFDHKGLKFKSVKLLMSFEFA</sequence>
<dbReference type="PROSITE" id="PS50008">
    <property type="entry name" value="PIPLC_Y_DOMAIN"/>
    <property type="match status" value="1"/>
</dbReference>
<comment type="caution">
    <text evidence="5">The sequence shown here is derived from an EMBL/GenBank/DDBJ whole genome shotgun (WGS) entry which is preliminary data.</text>
</comment>
<dbReference type="GO" id="GO:0004435">
    <property type="term" value="F:phosphatidylinositol-4,5-bisphosphate phospholipase C activity"/>
    <property type="evidence" value="ECO:0007669"/>
    <property type="project" value="UniProtKB-EC"/>
</dbReference>
<gene>
    <name evidence="5" type="ORF">NCGR_LOCUS6781</name>
</gene>
<dbReference type="GO" id="GO:0005886">
    <property type="term" value="C:plasma membrane"/>
    <property type="evidence" value="ECO:0007669"/>
    <property type="project" value="UniProtKB-SubCell"/>
</dbReference>
<dbReference type="InterPro" id="IPR000909">
    <property type="entry name" value="PLipase_C_PInositol-sp_X_dom"/>
</dbReference>
<dbReference type="SMART" id="SM00149">
    <property type="entry name" value="PLCYc"/>
    <property type="match status" value="1"/>
</dbReference>
<dbReference type="CDD" id="cd00275">
    <property type="entry name" value="C2_PLC_like"/>
    <property type="match status" value="1"/>
</dbReference>
<protein>
    <recommendedName>
        <fullName evidence="2">Phosphoinositide phospholipase C</fullName>
        <ecNumber evidence="2">3.1.4.11</ecNumber>
    </recommendedName>
</protein>
<dbReference type="EC" id="3.1.4.11" evidence="2"/>
<evidence type="ECO:0000256" key="3">
    <source>
        <dbReference type="SAM" id="MobiDB-lite"/>
    </source>
</evidence>
<comment type="subcellular location">
    <subcellularLocation>
        <location evidence="1">Cell membrane</location>
        <topology evidence="1">Peripheral membrane protein</topology>
    </subcellularLocation>
</comment>
<feature type="region of interest" description="Disordered" evidence="3">
    <location>
        <begin position="298"/>
        <end position="318"/>
    </location>
</feature>
<comment type="catalytic activity">
    <reaction evidence="2">
        <text>a 1,2-diacyl-sn-glycero-3-phospho-(1D-myo-inositol-4,5-bisphosphate) + H2O = 1D-myo-inositol 1,4,5-trisphosphate + a 1,2-diacyl-sn-glycerol + H(+)</text>
        <dbReference type="Rhea" id="RHEA:33179"/>
        <dbReference type="ChEBI" id="CHEBI:15377"/>
        <dbReference type="ChEBI" id="CHEBI:15378"/>
        <dbReference type="ChEBI" id="CHEBI:17815"/>
        <dbReference type="ChEBI" id="CHEBI:58456"/>
        <dbReference type="ChEBI" id="CHEBI:203600"/>
        <dbReference type="EC" id="3.1.4.11"/>
    </reaction>
</comment>
<accession>A0A811MU15</accession>
<dbReference type="InterPro" id="IPR001192">
    <property type="entry name" value="PI-PLC_fam"/>
</dbReference>
<name>A0A811MU15_9POAL</name>
<keyword evidence="6" id="KW-1185">Reference proteome</keyword>
<dbReference type="PANTHER" id="PTHR10336:SF212">
    <property type="entry name" value="PHOSPHOINOSITIDE PHOSPHOLIPASE C"/>
    <property type="match status" value="1"/>
</dbReference>
<dbReference type="InterPro" id="IPR011992">
    <property type="entry name" value="EF-hand-dom_pair"/>
</dbReference>
<evidence type="ECO:0000256" key="2">
    <source>
        <dbReference type="RuleBase" id="RU361133"/>
    </source>
</evidence>
<dbReference type="Gene3D" id="2.60.40.150">
    <property type="entry name" value="C2 domain"/>
    <property type="match status" value="1"/>
</dbReference>
<keyword evidence="2" id="KW-0442">Lipid degradation</keyword>
<dbReference type="InterPro" id="IPR001711">
    <property type="entry name" value="PLipase_C_Pinositol-sp_Y"/>
</dbReference>
<dbReference type="SUPFAM" id="SSF51695">
    <property type="entry name" value="PLC-like phosphodiesterases"/>
    <property type="match status" value="1"/>
</dbReference>
<dbReference type="PRINTS" id="PR00390">
    <property type="entry name" value="PHPHLIPASEC"/>
</dbReference>
<dbReference type="SMART" id="SM00148">
    <property type="entry name" value="PLCXc"/>
    <property type="match status" value="1"/>
</dbReference>
<dbReference type="Gene3D" id="3.20.20.190">
    <property type="entry name" value="Phosphatidylinositol (PI) phosphodiesterase"/>
    <property type="match status" value="1"/>
</dbReference>
<evidence type="ECO:0000313" key="5">
    <source>
        <dbReference type="EMBL" id="CAD6210735.1"/>
    </source>
</evidence>
<organism evidence="5 6">
    <name type="scientific">Miscanthus lutarioriparius</name>
    <dbReference type="NCBI Taxonomy" id="422564"/>
    <lineage>
        <taxon>Eukaryota</taxon>
        <taxon>Viridiplantae</taxon>
        <taxon>Streptophyta</taxon>
        <taxon>Embryophyta</taxon>
        <taxon>Tracheophyta</taxon>
        <taxon>Spermatophyta</taxon>
        <taxon>Magnoliopsida</taxon>
        <taxon>Liliopsida</taxon>
        <taxon>Poales</taxon>
        <taxon>Poaceae</taxon>
        <taxon>PACMAD clade</taxon>
        <taxon>Panicoideae</taxon>
        <taxon>Andropogonodae</taxon>
        <taxon>Andropogoneae</taxon>
        <taxon>Saccharinae</taxon>
        <taxon>Miscanthus</taxon>
    </lineage>
</organism>
<dbReference type="Gene3D" id="1.10.238.10">
    <property type="entry name" value="EF-hand"/>
    <property type="match status" value="1"/>
</dbReference>
<keyword evidence="2" id="KW-0378">Hydrolase</keyword>
<feature type="region of interest" description="Disordered" evidence="3">
    <location>
        <begin position="1"/>
        <end position="33"/>
    </location>
</feature>
<dbReference type="GO" id="GO:0048015">
    <property type="term" value="P:phosphatidylinositol-mediated signaling"/>
    <property type="evidence" value="ECO:0007669"/>
    <property type="project" value="TreeGrafter"/>
</dbReference>
<dbReference type="SUPFAM" id="SSF47473">
    <property type="entry name" value="EF-hand"/>
    <property type="match status" value="1"/>
</dbReference>
<feature type="compositionally biased region" description="Basic and acidic residues" evidence="3">
    <location>
        <begin position="298"/>
        <end position="307"/>
    </location>
</feature>
<evidence type="ECO:0000313" key="6">
    <source>
        <dbReference type="Proteomes" id="UP000604825"/>
    </source>
</evidence>
<evidence type="ECO:0000256" key="1">
    <source>
        <dbReference type="ARBA" id="ARBA00004202"/>
    </source>
</evidence>
<dbReference type="FunFam" id="3.20.20.190:FF:000010">
    <property type="entry name" value="Phosphoinositide phospholipase C"/>
    <property type="match status" value="1"/>
</dbReference>
<dbReference type="CDD" id="cd08599">
    <property type="entry name" value="PI-PLCc_plant"/>
    <property type="match status" value="1"/>
</dbReference>